<dbReference type="EMBL" id="CAEZSN010000031">
    <property type="protein sequence ID" value="CAB4538883.1"/>
    <property type="molecule type" value="Genomic_DNA"/>
</dbReference>
<dbReference type="PANTHER" id="PTHR40050">
    <property type="entry name" value="INNER SPORE COAT PROTEIN H"/>
    <property type="match status" value="1"/>
</dbReference>
<sequence length="413" mass="46500">MKLKGVLLIALLLLVGLTGIPAQAKPNAQDFYSSNTVSKITISVSQKNVAKLAIKPKVAVWAKFSIENAGAGFKFSNLPVRFNLKGTSTLRQNPSLINNRPSMRVKFKRTGPLNIGFLGTLSSLTLNSMTQDPSKIHEYSSYQLFNAMNVPAPRVTYAQVTLVVDGKRYQKGLFAIIEPYDDQFLKQRFSTRTKHVYEPCNHWTDLTRAGAAKGGEKCDTAVFEVKEGWKKTPNKDDLRLLVNVQKIANNKKWWTAMDRYTDRDEFVRMWAVENFTMAWDSYSGSIVNNYYLRSDQLGVFTMHPTGADESFSYNFKMDAPSIGYPLIYYDFQVQVKGRGSMFARCLRYKPCFNQYLDELKATKEMAKKIDLAGQMGAIAAQIKAPSLWAVSAAQNWIGVKSSEVDALLAKYGR</sequence>
<organism evidence="1">
    <name type="scientific">freshwater metagenome</name>
    <dbReference type="NCBI Taxonomy" id="449393"/>
    <lineage>
        <taxon>unclassified sequences</taxon>
        <taxon>metagenomes</taxon>
        <taxon>ecological metagenomes</taxon>
    </lineage>
</organism>
<evidence type="ECO:0000313" key="1">
    <source>
        <dbReference type="EMBL" id="CAB4538883.1"/>
    </source>
</evidence>
<reference evidence="1" key="1">
    <citation type="submission" date="2020-05" db="EMBL/GenBank/DDBJ databases">
        <authorList>
            <person name="Chiriac C."/>
            <person name="Salcher M."/>
            <person name="Ghai R."/>
            <person name="Kavagutti S V."/>
        </authorList>
    </citation>
    <scope>NUCLEOTIDE SEQUENCE</scope>
</reference>
<dbReference type="InterPro" id="IPR014867">
    <property type="entry name" value="Spore_coat_CotH_CotH2/3/7"/>
</dbReference>
<gene>
    <name evidence="1" type="ORF">UFOPK1433_00393</name>
</gene>
<dbReference type="Pfam" id="PF08757">
    <property type="entry name" value="CotH"/>
    <property type="match status" value="1"/>
</dbReference>
<dbReference type="PANTHER" id="PTHR40050:SF1">
    <property type="entry name" value="INNER SPORE COAT PROTEIN H"/>
    <property type="match status" value="1"/>
</dbReference>
<proteinExistence type="predicted"/>
<protein>
    <submittedName>
        <fullName evidence="1">Unannotated protein</fullName>
    </submittedName>
</protein>
<dbReference type="AlphaFoldDB" id="A0A6J6BKE0"/>
<name>A0A6J6BKE0_9ZZZZ</name>
<accession>A0A6J6BKE0</accession>